<dbReference type="AlphaFoldDB" id="A0A2W2BEZ1"/>
<comment type="caution">
    <text evidence="2">The sequence shown here is derived from an EMBL/GenBank/DDBJ whole genome shotgun (WGS) entry which is preliminary data.</text>
</comment>
<keyword evidence="1" id="KW-0732">Signal</keyword>
<keyword evidence="3" id="KW-1185">Reference proteome</keyword>
<feature type="signal peptide" evidence="1">
    <location>
        <begin position="1"/>
        <end position="18"/>
    </location>
</feature>
<name>A0A2W2BEZ1_9BACT</name>
<reference evidence="2 3" key="1">
    <citation type="submission" date="2018-06" db="EMBL/GenBank/DDBJ databases">
        <title>Mucibacter soli gen. nov., sp. nov., a new member of the family Chitinophagaceae producing mucin.</title>
        <authorList>
            <person name="Kim M.-K."/>
            <person name="Park S."/>
            <person name="Kim T.-S."/>
            <person name="Joung Y."/>
            <person name="Han J.-H."/>
            <person name="Kim S.B."/>
        </authorList>
    </citation>
    <scope>NUCLEOTIDE SEQUENCE [LARGE SCALE GENOMIC DNA]</scope>
    <source>
        <strain evidence="2 3">R1-15</strain>
    </source>
</reference>
<evidence type="ECO:0000313" key="2">
    <source>
        <dbReference type="EMBL" id="PZF74829.1"/>
    </source>
</evidence>
<protein>
    <submittedName>
        <fullName evidence="2">Uncharacterized protein</fullName>
    </submittedName>
</protein>
<gene>
    <name evidence="2" type="ORF">DN068_01125</name>
</gene>
<evidence type="ECO:0000256" key="1">
    <source>
        <dbReference type="SAM" id="SignalP"/>
    </source>
</evidence>
<dbReference type="EMBL" id="QKTW01000002">
    <property type="protein sequence ID" value="PZF74829.1"/>
    <property type="molecule type" value="Genomic_DNA"/>
</dbReference>
<organism evidence="2 3">
    <name type="scientific">Taibaiella soli</name>
    <dbReference type="NCBI Taxonomy" id="1649169"/>
    <lineage>
        <taxon>Bacteria</taxon>
        <taxon>Pseudomonadati</taxon>
        <taxon>Bacteroidota</taxon>
        <taxon>Chitinophagia</taxon>
        <taxon>Chitinophagales</taxon>
        <taxon>Chitinophagaceae</taxon>
        <taxon>Taibaiella</taxon>
    </lineage>
</organism>
<dbReference type="Proteomes" id="UP000248745">
    <property type="component" value="Unassembled WGS sequence"/>
</dbReference>
<accession>A0A2W2BEZ1</accession>
<evidence type="ECO:0000313" key="3">
    <source>
        <dbReference type="Proteomes" id="UP000248745"/>
    </source>
</evidence>
<proteinExistence type="predicted"/>
<sequence>MVCVLGVLLLTFSNVLGADVQVLHRWTNSEDSEVQQGSTDGIYAGFFAHLSAHDQNNDSVGWCVAPKTPGKKVRIVSRNPFRKYARLRACRYHDCVRYAPTKMPSGWKVVHCATVQDFIERGINFARSNTNGDGCKFELSDCDDEDDDLVSFKKYDNSQIFALFAAAPAVIYLHRIAKASLPFCNHLASSASDKCIVLRVMRI</sequence>
<feature type="chain" id="PRO_5016056651" evidence="1">
    <location>
        <begin position="19"/>
        <end position="203"/>
    </location>
</feature>